<accession>A0AAN7B045</accession>
<name>A0AAN7B045_9PEZI</name>
<dbReference type="InterPro" id="IPR027417">
    <property type="entry name" value="P-loop_NTPase"/>
</dbReference>
<reference evidence="1" key="2">
    <citation type="submission" date="2023-05" db="EMBL/GenBank/DDBJ databases">
        <authorList>
            <consortium name="Lawrence Berkeley National Laboratory"/>
            <person name="Steindorff A."/>
            <person name="Hensen N."/>
            <person name="Bonometti L."/>
            <person name="Westerberg I."/>
            <person name="Brannstrom I.O."/>
            <person name="Guillou S."/>
            <person name="Cros-Aarteil S."/>
            <person name="Calhoun S."/>
            <person name="Haridas S."/>
            <person name="Kuo A."/>
            <person name="Mondo S."/>
            <person name="Pangilinan J."/>
            <person name="Riley R."/>
            <person name="Labutti K."/>
            <person name="Andreopoulos B."/>
            <person name="Lipzen A."/>
            <person name="Chen C."/>
            <person name="Yanf M."/>
            <person name="Daum C."/>
            <person name="Ng V."/>
            <person name="Clum A."/>
            <person name="Ohm R."/>
            <person name="Martin F."/>
            <person name="Silar P."/>
            <person name="Natvig D."/>
            <person name="Lalanne C."/>
            <person name="Gautier V."/>
            <person name="Ament-Velasquez S.L."/>
            <person name="Kruys A."/>
            <person name="Hutchinson M.I."/>
            <person name="Powell A.J."/>
            <person name="Barry K."/>
            <person name="Miller A.N."/>
            <person name="Grigoriev I.V."/>
            <person name="Debuchy R."/>
            <person name="Gladieux P."/>
            <person name="Thoren M.H."/>
            <person name="Johannesson H."/>
        </authorList>
    </citation>
    <scope>NUCLEOTIDE SEQUENCE</scope>
    <source>
        <strain evidence="1">PSN293</strain>
    </source>
</reference>
<dbReference type="SUPFAM" id="SSF52540">
    <property type="entry name" value="P-loop containing nucleoside triphosphate hydrolases"/>
    <property type="match status" value="1"/>
</dbReference>
<dbReference type="Gene3D" id="3.40.50.300">
    <property type="entry name" value="P-loop containing nucleotide triphosphate hydrolases"/>
    <property type="match status" value="1"/>
</dbReference>
<evidence type="ECO:0000313" key="1">
    <source>
        <dbReference type="EMBL" id="KAK4205988.1"/>
    </source>
</evidence>
<dbReference type="Proteomes" id="UP001301769">
    <property type="component" value="Unassembled WGS sequence"/>
</dbReference>
<protein>
    <recommendedName>
        <fullName evidence="3">NB-ARC domain-containing protein</fullName>
    </recommendedName>
</protein>
<comment type="caution">
    <text evidence="1">The sequence shown here is derived from an EMBL/GenBank/DDBJ whole genome shotgun (WGS) entry which is preliminary data.</text>
</comment>
<evidence type="ECO:0000313" key="2">
    <source>
        <dbReference type="Proteomes" id="UP001301769"/>
    </source>
</evidence>
<dbReference type="PANTHER" id="PTHR47691">
    <property type="entry name" value="REGULATOR-RELATED"/>
    <property type="match status" value="1"/>
</dbReference>
<sequence>MQSTSFGPGNREQQVGLNYGTINTEFHLPPERAETPPAPFATIPFSRDPDFVDRGNIVDQIDKRCSEPAARVALVDLGGVGKSQLAIEFAHRIADGQPDRWVFWVHAGTQARVEEGFRTIAEAVKLPGRNQPKADIPQLIHGWLSNERNARWVMILDSADDRDVFYNQASGVDPRNGGADKMLTISLHQTPHYCCRNRGPTKVGEHYPRVRI</sequence>
<organism evidence="1 2">
    <name type="scientific">Rhypophila decipiens</name>
    <dbReference type="NCBI Taxonomy" id="261697"/>
    <lineage>
        <taxon>Eukaryota</taxon>
        <taxon>Fungi</taxon>
        <taxon>Dikarya</taxon>
        <taxon>Ascomycota</taxon>
        <taxon>Pezizomycotina</taxon>
        <taxon>Sordariomycetes</taxon>
        <taxon>Sordariomycetidae</taxon>
        <taxon>Sordariales</taxon>
        <taxon>Naviculisporaceae</taxon>
        <taxon>Rhypophila</taxon>
    </lineage>
</organism>
<gene>
    <name evidence="1" type="ORF">QBC37DRAFT_157711</name>
</gene>
<dbReference type="AlphaFoldDB" id="A0AAN7B045"/>
<dbReference type="EMBL" id="MU858565">
    <property type="protein sequence ID" value="KAK4205988.1"/>
    <property type="molecule type" value="Genomic_DNA"/>
</dbReference>
<evidence type="ECO:0008006" key="3">
    <source>
        <dbReference type="Google" id="ProtNLM"/>
    </source>
</evidence>
<dbReference type="PANTHER" id="PTHR47691:SF3">
    <property type="entry name" value="HTH-TYPE TRANSCRIPTIONAL REGULATOR RV0890C-RELATED"/>
    <property type="match status" value="1"/>
</dbReference>
<reference evidence="1" key="1">
    <citation type="journal article" date="2023" name="Mol. Phylogenet. Evol.">
        <title>Genome-scale phylogeny and comparative genomics of the fungal order Sordariales.</title>
        <authorList>
            <person name="Hensen N."/>
            <person name="Bonometti L."/>
            <person name="Westerberg I."/>
            <person name="Brannstrom I.O."/>
            <person name="Guillou S."/>
            <person name="Cros-Aarteil S."/>
            <person name="Calhoun S."/>
            <person name="Haridas S."/>
            <person name="Kuo A."/>
            <person name="Mondo S."/>
            <person name="Pangilinan J."/>
            <person name="Riley R."/>
            <person name="LaButti K."/>
            <person name="Andreopoulos B."/>
            <person name="Lipzen A."/>
            <person name="Chen C."/>
            <person name="Yan M."/>
            <person name="Daum C."/>
            <person name="Ng V."/>
            <person name="Clum A."/>
            <person name="Steindorff A."/>
            <person name="Ohm R.A."/>
            <person name="Martin F."/>
            <person name="Silar P."/>
            <person name="Natvig D.O."/>
            <person name="Lalanne C."/>
            <person name="Gautier V."/>
            <person name="Ament-Velasquez S.L."/>
            <person name="Kruys A."/>
            <person name="Hutchinson M.I."/>
            <person name="Powell A.J."/>
            <person name="Barry K."/>
            <person name="Miller A.N."/>
            <person name="Grigoriev I.V."/>
            <person name="Debuchy R."/>
            <person name="Gladieux P."/>
            <person name="Hiltunen Thoren M."/>
            <person name="Johannesson H."/>
        </authorList>
    </citation>
    <scope>NUCLEOTIDE SEQUENCE</scope>
    <source>
        <strain evidence="1">PSN293</strain>
    </source>
</reference>
<keyword evidence="2" id="KW-1185">Reference proteome</keyword>
<proteinExistence type="predicted"/>